<dbReference type="OrthoDB" id="26524at10239"/>
<dbReference type="KEGG" id="vg:24723243"/>
<keyword evidence="2" id="KW-1185">Reference proteome</keyword>
<dbReference type="GeneID" id="24723243"/>
<dbReference type="EMBL" id="KJ578791">
    <property type="protein sequence ID" value="AII30119.1"/>
    <property type="molecule type" value="Genomic_DNA"/>
</dbReference>
<organism evidence="1 2">
    <name type="scientific">Propionibacterium phage PHL301M00</name>
    <dbReference type="NCBI Taxonomy" id="1500831"/>
    <lineage>
        <taxon>Viruses</taxon>
        <taxon>Duplodnaviria</taxon>
        <taxon>Heunggongvirae</taxon>
        <taxon>Uroviricota</taxon>
        <taxon>Caudoviricetes</taxon>
        <taxon>Pahexavirus</taxon>
        <taxon>Pahexavirus PHL301M00</taxon>
    </lineage>
</organism>
<name>A0A0E3DNU9_9CAUD</name>
<dbReference type="RefSeq" id="YP_009149559.1">
    <property type="nucleotide sequence ID" value="NC_027354.1"/>
</dbReference>
<evidence type="ECO:0000313" key="1">
    <source>
        <dbReference type="EMBL" id="AII30119.1"/>
    </source>
</evidence>
<dbReference type="Proteomes" id="UP000033304">
    <property type="component" value="Segment"/>
</dbReference>
<evidence type="ECO:0000313" key="2">
    <source>
        <dbReference type="Proteomes" id="UP000033304"/>
    </source>
</evidence>
<protein>
    <submittedName>
        <fullName evidence="1">Uncharacterized protein</fullName>
    </submittedName>
</protein>
<reference evidence="1 2" key="1">
    <citation type="journal article" date="2015" name="ISME J.">
        <title>The diversity and host interactions of Propionibacterium acnes bacteriophages on human skin.</title>
        <authorList>
            <person name="Liu J."/>
            <person name="Yan R."/>
            <person name="Zhong Q."/>
            <person name="Ngo S."/>
            <person name="Bangayan N.J."/>
            <person name="Nguyen L."/>
            <person name="Lui T."/>
            <person name="Liu M."/>
            <person name="Erfe M.C."/>
            <person name="Craft N."/>
            <person name="Tomida S."/>
            <person name="Li H."/>
        </authorList>
    </citation>
    <scope>NUCLEOTIDE SEQUENCE [LARGE SCALE GENOMIC DNA]</scope>
    <source>
        <strain evidence="1">PHL301M00</strain>
    </source>
</reference>
<gene>
    <name evidence="1" type="ORF">PHL301M00_43</name>
</gene>
<accession>A0A0E3DNU9</accession>
<proteinExistence type="predicted"/>
<sequence length="46" mass="5210">MEFSPCVSCTTGRTLPVCTLPTPFHPCLFTAWRVRLKVYSVSRSHP</sequence>